<protein>
    <submittedName>
        <fullName evidence="1">Uncharacterized protein</fullName>
    </submittedName>
</protein>
<organism evidence="1 2">
    <name type="scientific">candidate division TA06 bacterium B3_TA06</name>
    <dbReference type="NCBI Taxonomy" id="2012487"/>
    <lineage>
        <taxon>Bacteria</taxon>
        <taxon>Bacteria division TA06</taxon>
    </lineage>
</organism>
<sequence length="416" mass="47203">MPYATIREILSEVDAENPPAPEHFPDFNPTDIEAWAYLIHVYLDSSQSDFGRPSFLPKYTRATGGFQYGFLSQENPFAPRYPANYDKAIKATYIKKILDYITILTRAWIGRDKISLIGQKQVMGFDLKGETIDDRWTFFLGLYNRAMQARDIAWRKIMTYCATLIGNQNASNTRIIIPEMVILYSYVKAQWDAVFGQVANLVISSGYRTPAEQRGLKVPHSAQTTHAVGGTIDVQPDLSAILFTGQQKRFVFWGYLAWLFRVVGNDRLEKVPYTLVETRKGNNVVHVSYAYLLYTQMKDEYKAILPGFLLPYDGDLPHIHDPKTGKAKVKAEMQGPNTIPASKYWNTFNEGSFNFSRLGSDAVNNLTGAGAVSASWMAGFVKFLQKKEDLTDLQKKKISRINLHHLDKVQSTWPLP</sequence>
<gene>
    <name evidence="1" type="ORF">CEE36_05160</name>
</gene>
<name>A0A532V7H1_UNCT6</name>
<accession>A0A532V7H1</accession>
<evidence type="ECO:0000313" key="1">
    <source>
        <dbReference type="EMBL" id="TKJ43140.1"/>
    </source>
</evidence>
<dbReference type="AlphaFoldDB" id="A0A532V7H1"/>
<proteinExistence type="predicted"/>
<dbReference type="EMBL" id="NJBO01000006">
    <property type="protein sequence ID" value="TKJ43140.1"/>
    <property type="molecule type" value="Genomic_DNA"/>
</dbReference>
<reference evidence="1 2" key="1">
    <citation type="submission" date="2017-06" db="EMBL/GenBank/DDBJ databases">
        <title>Novel microbial phyla capable of carbon fixation and sulfur reduction in deep-sea sediments.</title>
        <authorList>
            <person name="Huang J."/>
            <person name="Baker B."/>
            <person name="Wang Y."/>
        </authorList>
    </citation>
    <scope>NUCLEOTIDE SEQUENCE [LARGE SCALE GENOMIC DNA]</scope>
    <source>
        <strain evidence="1">B3_TA06</strain>
    </source>
</reference>
<dbReference type="Proteomes" id="UP000317778">
    <property type="component" value="Unassembled WGS sequence"/>
</dbReference>
<evidence type="ECO:0000313" key="2">
    <source>
        <dbReference type="Proteomes" id="UP000317778"/>
    </source>
</evidence>
<comment type="caution">
    <text evidence="1">The sequence shown here is derived from an EMBL/GenBank/DDBJ whole genome shotgun (WGS) entry which is preliminary data.</text>
</comment>